<evidence type="ECO:0000256" key="4">
    <source>
        <dbReference type="ARBA" id="ARBA00022989"/>
    </source>
</evidence>
<dbReference type="InterPro" id="IPR051527">
    <property type="entry name" value="KLR_subfamily_B"/>
</dbReference>
<dbReference type="GO" id="GO:0042269">
    <property type="term" value="P:regulation of natural killer cell mediated cytotoxicity"/>
    <property type="evidence" value="ECO:0007669"/>
    <property type="project" value="TreeGrafter"/>
</dbReference>
<dbReference type="PROSITE" id="PS50041">
    <property type="entry name" value="C_TYPE_LECTIN_2"/>
    <property type="match status" value="1"/>
</dbReference>
<evidence type="ECO:0000313" key="8">
    <source>
        <dbReference type="Proteomes" id="UP001190640"/>
    </source>
</evidence>
<accession>A0AA97J6D0</accession>
<protein>
    <submittedName>
        <fullName evidence="9">Killer cell lectin-like receptor subfamily B member 1B allele C</fullName>
    </submittedName>
</protein>
<dbReference type="KEGG" id="emc:129327720"/>
<dbReference type="Gene3D" id="3.10.100.10">
    <property type="entry name" value="Mannose-Binding Protein A, subunit A"/>
    <property type="match status" value="1"/>
</dbReference>
<keyword evidence="4 6" id="KW-1133">Transmembrane helix</keyword>
<organism evidence="8 9">
    <name type="scientific">Eublepharis macularius</name>
    <name type="common">Leopard gecko</name>
    <name type="synonym">Cyrtodactylus macularius</name>
    <dbReference type="NCBI Taxonomy" id="481883"/>
    <lineage>
        <taxon>Eukaryota</taxon>
        <taxon>Metazoa</taxon>
        <taxon>Chordata</taxon>
        <taxon>Craniata</taxon>
        <taxon>Vertebrata</taxon>
        <taxon>Euteleostomi</taxon>
        <taxon>Lepidosauria</taxon>
        <taxon>Squamata</taxon>
        <taxon>Bifurcata</taxon>
        <taxon>Gekkota</taxon>
        <taxon>Eublepharidae</taxon>
        <taxon>Eublepharinae</taxon>
        <taxon>Eublepharis</taxon>
    </lineage>
</organism>
<dbReference type="InterPro" id="IPR033992">
    <property type="entry name" value="NKR-like_CTLD"/>
</dbReference>
<dbReference type="SMART" id="SM00034">
    <property type="entry name" value="CLECT"/>
    <property type="match status" value="1"/>
</dbReference>
<evidence type="ECO:0000256" key="5">
    <source>
        <dbReference type="ARBA" id="ARBA00023157"/>
    </source>
</evidence>
<feature type="domain" description="C-type lectin" evidence="7">
    <location>
        <begin position="158"/>
        <end position="268"/>
    </location>
</feature>
<reference evidence="9" key="1">
    <citation type="submission" date="2025-08" db="UniProtKB">
        <authorList>
            <consortium name="RefSeq"/>
        </authorList>
    </citation>
    <scope>IDENTIFICATION</scope>
    <source>
        <tissue evidence="9">Blood</tissue>
    </source>
</reference>
<evidence type="ECO:0000259" key="7">
    <source>
        <dbReference type="PROSITE" id="PS50041"/>
    </source>
</evidence>
<dbReference type="GO" id="GO:0030246">
    <property type="term" value="F:carbohydrate binding"/>
    <property type="evidence" value="ECO:0007669"/>
    <property type="project" value="UniProtKB-KW"/>
</dbReference>
<sequence length="274" mass="31003">MAEPFVGSAMEPKMLEPVVETKDEMRTACWDRYGRQIQNRSLIQIQDHVLHGECFPMSAGTDLVVTSADLSQGPHWQLFILWAAFIGIVSLVVAVKVLVLQLEVERGKIMAAGTCPVKCNSSSDDFMSFLRSRFCNQGESTWTVNSSCQICPQNWRLHPDKCYWLSVDLKSWNDSHRDCSKKGAQLTVIQDKEDMEFLKWITENGQSYWIGLSLSSSEKKWVWVTGHPLDQNLFQEPPSSAGDGCCARIKNGKIQSETCTAIHRWVCQKDPILL</sequence>
<dbReference type="AlphaFoldDB" id="A0AA97J6D0"/>
<gene>
    <name evidence="9" type="primary">LOC129327720</name>
</gene>
<dbReference type="GO" id="GO:0038023">
    <property type="term" value="F:signaling receptor activity"/>
    <property type="evidence" value="ECO:0007669"/>
    <property type="project" value="TreeGrafter"/>
</dbReference>
<evidence type="ECO:0000256" key="3">
    <source>
        <dbReference type="ARBA" id="ARBA00022968"/>
    </source>
</evidence>
<keyword evidence="5" id="KW-1015">Disulfide bond</keyword>
<keyword evidence="8" id="KW-1185">Reference proteome</keyword>
<dbReference type="InterPro" id="IPR016186">
    <property type="entry name" value="C-type_lectin-like/link_sf"/>
</dbReference>
<dbReference type="InterPro" id="IPR016187">
    <property type="entry name" value="CTDL_fold"/>
</dbReference>
<keyword evidence="6" id="KW-0812">Transmembrane</keyword>
<dbReference type="InterPro" id="IPR001304">
    <property type="entry name" value="C-type_lectin-like"/>
</dbReference>
<proteinExistence type="predicted"/>
<keyword evidence="3" id="KW-0735">Signal-anchor</keyword>
<dbReference type="GeneID" id="129327720"/>
<dbReference type="CDD" id="cd03593">
    <property type="entry name" value="CLECT_NK_receptors_like"/>
    <property type="match status" value="1"/>
</dbReference>
<evidence type="ECO:0000313" key="9">
    <source>
        <dbReference type="RefSeq" id="XP_054832450.1"/>
    </source>
</evidence>
<keyword evidence="2" id="KW-0430">Lectin</keyword>
<dbReference type="GO" id="GO:0005886">
    <property type="term" value="C:plasma membrane"/>
    <property type="evidence" value="ECO:0007669"/>
    <property type="project" value="TreeGrafter"/>
</dbReference>
<dbReference type="PANTHER" id="PTHR46784:SF1">
    <property type="entry name" value="KILLER CELL LECTIN-LIKE RECEPTOR SUBFAMILY B MEMBER 1"/>
    <property type="match status" value="1"/>
</dbReference>
<dbReference type="Proteomes" id="UP001190640">
    <property type="component" value="Chromosome 4"/>
</dbReference>
<dbReference type="RefSeq" id="XP_054832450.1">
    <property type="nucleotide sequence ID" value="XM_054976475.1"/>
</dbReference>
<evidence type="ECO:0000256" key="2">
    <source>
        <dbReference type="ARBA" id="ARBA00022734"/>
    </source>
</evidence>
<dbReference type="PANTHER" id="PTHR46784">
    <property type="entry name" value="KILLER CELL LECTIN-LIKE RECEPTOR SUBFAMILY B MEMBER 1"/>
    <property type="match status" value="1"/>
</dbReference>
<dbReference type="SUPFAM" id="SSF56436">
    <property type="entry name" value="C-type lectin-like"/>
    <property type="match status" value="1"/>
</dbReference>
<dbReference type="Pfam" id="PF00059">
    <property type="entry name" value="Lectin_C"/>
    <property type="match status" value="1"/>
</dbReference>
<evidence type="ECO:0000256" key="1">
    <source>
        <dbReference type="ARBA" id="ARBA00004606"/>
    </source>
</evidence>
<evidence type="ECO:0000256" key="6">
    <source>
        <dbReference type="SAM" id="Phobius"/>
    </source>
</evidence>
<dbReference type="GO" id="GO:0009986">
    <property type="term" value="C:cell surface"/>
    <property type="evidence" value="ECO:0007669"/>
    <property type="project" value="TreeGrafter"/>
</dbReference>
<keyword evidence="6" id="KW-0472">Membrane</keyword>
<feature type="transmembrane region" description="Helical" evidence="6">
    <location>
        <begin position="79"/>
        <end position="100"/>
    </location>
</feature>
<name>A0AA97J6D0_EUBMA</name>
<comment type="subcellular location">
    <subcellularLocation>
        <location evidence="1">Membrane</location>
        <topology evidence="1">Single-pass type II membrane protein</topology>
    </subcellularLocation>
</comment>